<dbReference type="Proteomes" id="UP000290560">
    <property type="component" value="Unassembled WGS sequence"/>
</dbReference>
<evidence type="ECO:0000256" key="1">
    <source>
        <dbReference type="SAM" id="MobiDB-lite"/>
    </source>
</evidence>
<name>A0A444E0X5_ENSVE</name>
<accession>A0A444E0X5</accession>
<protein>
    <submittedName>
        <fullName evidence="2">Uncharacterized protein</fullName>
    </submittedName>
</protein>
<sequence>MQMSTLCICIGTDVITEQRKDRSTYASVPLQMHNAARHLNRHRHRCKAMKRSLDIYIDTNVNTERRKDSSSSASAPTQMQSDKRVARHLHRH</sequence>
<organism evidence="2">
    <name type="scientific">Ensete ventricosum</name>
    <name type="common">Abyssinian banana</name>
    <name type="synonym">Musa ensete</name>
    <dbReference type="NCBI Taxonomy" id="4639"/>
    <lineage>
        <taxon>Eukaryota</taxon>
        <taxon>Viridiplantae</taxon>
        <taxon>Streptophyta</taxon>
        <taxon>Embryophyta</taxon>
        <taxon>Tracheophyta</taxon>
        <taxon>Spermatophyta</taxon>
        <taxon>Magnoliopsida</taxon>
        <taxon>Liliopsida</taxon>
        <taxon>Zingiberales</taxon>
        <taxon>Musaceae</taxon>
        <taxon>Ensete</taxon>
    </lineage>
</organism>
<dbReference type="AlphaFoldDB" id="A0A444E0X5"/>
<feature type="compositionally biased region" description="Polar residues" evidence="1">
    <location>
        <begin position="70"/>
        <end position="80"/>
    </location>
</feature>
<gene>
    <name evidence="2" type="ORF">BHM03_00010258</name>
</gene>
<feature type="region of interest" description="Disordered" evidence="1">
    <location>
        <begin position="63"/>
        <end position="92"/>
    </location>
</feature>
<evidence type="ECO:0000313" key="2">
    <source>
        <dbReference type="EMBL" id="RZR72084.1"/>
    </source>
</evidence>
<dbReference type="EMBL" id="KV875627">
    <property type="protein sequence ID" value="RZR72084.1"/>
    <property type="molecule type" value="Genomic_DNA"/>
</dbReference>
<reference evidence="2" key="1">
    <citation type="journal article" date="2018" name="Data Brief">
        <title>Genome sequence data from 17 accessions of Ensete ventricosum, a staple food crop for millions in Ethiopia.</title>
        <authorList>
            <person name="Yemataw Z."/>
            <person name="Muzemil S."/>
            <person name="Ambachew D."/>
            <person name="Tripathi L."/>
            <person name="Tesfaye K."/>
            <person name="Chala A."/>
            <person name="Farbos A."/>
            <person name="O'Neill P."/>
            <person name="Moore K."/>
            <person name="Grant M."/>
            <person name="Studholme D.J."/>
        </authorList>
    </citation>
    <scope>NUCLEOTIDE SEQUENCE [LARGE SCALE GENOMIC DNA]</scope>
    <source>
        <tissue evidence="2">Leaf</tissue>
    </source>
</reference>
<proteinExistence type="predicted"/>